<keyword evidence="1" id="KW-0812">Transmembrane</keyword>
<comment type="caution">
    <text evidence="3">The sequence shown here is derived from an EMBL/GenBank/DDBJ whole genome shotgun (WGS) entry which is preliminary data.</text>
</comment>
<accession>A0A495WLP3</accession>
<keyword evidence="1" id="KW-0472">Membrane</keyword>
<protein>
    <submittedName>
        <fullName evidence="3">Uncharacterized protein DUF3592</fullName>
    </submittedName>
</protein>
<sequence>MLDYLHRMLDLALRKELQGIHFWATLYVLVVLAGSLWHALRVRRWPQVEGQLLDLGIRPLGGPDPGTRDQDYVPSALYRYEVNGRSYTGQGISIWKMSASGMLRNTAKLLPAQVCPDETGRVAIYYNPGRPEKSLLLRPGWPSISFLSALIFLTTAFYLWRL</sequence>
<dbReference type="Proteomes" id="UP000270626">
    <property type="component" value="Unassembled WGS sequence"/>
</dbReference>
<dbReference type="RefSeq" id="WP_121456856.1">
    <property type="nucleotide sequence ID" value="NZ_RBXP01000004.1"/>
</dbReference>
<name>A0A495WLP3_9RHOO</name>
<dbReference type="InterPro" id="IPR021994">
    <property type="entry name" value="DUF3592"/>
</dbReference>
<dbReference type="OrthoDB" id="7855841at2"/>
<dbReference type="Pfam" id="PF12158">
    <property type="entry name" value="DUF3592"/>
    <property type="match status" value="1"/>
</dbReference>
<evidence type="ECO:0000256" key="1">
    <source>
        <dbReference type="SAM" id="Phobius"/>
    </source>
</evidence>
<evidence type="ECO:0000313" key="4">
    <source>
        <dbReference type="Proteomes" id="UP000270626"/>
    </source>
</evidence>
<keyword evidence="1" id="KW-1133">Transmembrane helix</keyword>
<feature type="transmembrane region" description="Helical" evidence="1">
    <location>
        <begin position="140"/>
        <end position="160"/>
    </location>
</feature>
<organism evidence="3 4">
    <name type="scientific">Azonexus fungiphilus</name>
    <dbReference type="NCBI Taxonomy" id="146940"/>
    <lineage>
        <taxon>Bacteria</taxon>
        <taxon>Pseudomonadati</taxon>
        <taxon>Pseudomonadota</taxon>
        <taxon>Betaproteobacteria</taxon>
        <taxon>Rhodocyclales</taxon>
        <taxon>Azonexaceae</taxon>
        <taxon>Azonexus</taxon>
    </lineage>
</organism>
<gene>
    <name evidence="3" type="ORF">DFR40_0443</name>
</gene>
<proteinExistence type="predicted"/>
<dbReference type="AlphaFoldDB" id="A0A495WLP3"/>
<reference evidence="3 4" key="1">
    <citation type="submission" date="2018-10" db="EMBL/GenBank/DDBJ databases">
        <title>Genomic Encyclopedia of Type Strains, Phase IV (KMG-IV): sequencing the most valuable type-strain genomes for metagenomic binning, comparative biology and taxonomic classification.</title>
        <authorList>
            <person name="Goeker M."/>
        </authorList>
    </citation>
    <scope>NUCLEOTIDE SEQUENCE [LARGE SCALE GENOMIC DNA]</scope>
    <source>
        <strain evidence="3 4">DSM 23841</strain>
    </source>
</reference>
<feature type="transmembrane region" description="Helical" evidence="1">
    <location>
        <begin position="20"/>
        <end position="40"/>
    </location>
</feature>
<evidence type="ECO:0000259" key="2">
    <source>
        <dbReference type="Pfam" id="PF12158"/>
    </source>
</evidence>
<feature type="domain" description="DUF3592" evidence="2">
    <location>
        <begin position="63"/>
        <end position="139"/>
    </location>
</feature>
<evidence type="ECO:0000313" key="3">
    <source>
        <dbReference type="EMBL" id="RKT62386.1"/>
    </source>
</evidence>
<keyword evidence="4" id="KW-1185">Reference proteome</keyword>
<dbReference type="EMBL" id="RBXP01000004">
    <property type="protein sequence ID" value="RKT62386.1"/>
    <property type="molecule type" value="Genomic_DNA"/>
</dbReference>